<evidence type="ECO:0000256" key="1">
    <source>
        <dbReference type="SAM" id="MobiDB-lite"/>
    </source>
</evidence>
<sequence>MGEKGVREEGSWGQNLWGNVGVGYAGRNTESRTRNSEG</sequence>
<dbReference type="AlphaFoldDB" id="A0A5C6DCB0"/>
<reference evidence="2 3" key="1">
    <citation type="submission" date="2019-02" db="EMBL/GenBank/DDBJ databases">
        <title>Deep-cultivation of Planctomycetes and their phenomic and genomic characterization uncovers novel biology.</title>
        <authorList>
            <person name="Wiegand S."/>
            <person name="Jogler M."/>
            <person name="Boedeker C."/>
            <person name="Pinto D."/>
            <person name="Vollmers J."/>
            <person name="Rivas-Marin E."/>
            <person name="Kohn T."/>
            <person name="Peeters S.H."/>
            <person name="Heuer A."/>
            <person name="Rast P."/>
            <person name="Oberbeckmann S."/>
            <person name="Bunk B."/>
            <person name="Jeske O."/>
            <person name="Meyerdierks A."/>
            <person name="Storesund J.E."/>
            <person name="Kallscheuer N."/>
            <person name="Luecker S."/>
            <person name="Lage O.M."/>
            <person name="Pohl T."/>
            <person name="Merkel B.J."/>
            <person name="Hornburger P."/>
            <person name="Mueller R.-W."/>
            <person name="Bruemmer F."/>
            <person name="Labrenz M."/>
            <person name="Spormann A.M."/>
            <person name="Op Den Camp H."/>
            <person name="Overmann J."/>
            <person name="Amann R."/>
            <person name="Jetten M.S.M."/>
            <person name="Mascher T."/>
            <person name="Medema M.H."/>
            <person name="Devos D.P."/>
            <person name="Kaster A.-K."/>
            <person name="Ovreas L."/>
            <person name="Rohde M."/>
            <person name="Galperin M.Y."/>
            <person name="Jogler C."/>
        </authorList>
    </citation>
    <scope>NUCLEOTIDE SEQUENCE [LARGE SCALE GENOMIC DNA]</scope>
    <source>
        <strain evidence="2 3">Poly41</strain>
    </source>
</reference>
<dbReference type="Proteomes" id="UP000319143">
    <property type="component" value="Unassembled WGS sequence"/>
</dbReference>
<organism evidence="2 3">
    <name type="scientific">Novipirellula artificiosorum</name>
    <dbReference type="NCBI Taxonomy" id="2528016"/>
    <lineage>
        <taxon>Bacteria</taxon>
        <taxon>Pseudomonadati</taxon>
        <taxon>Planctomycetota</taxon>
        <taxon>Planctomycetia</taxon>
        <taxon>Pirellulales</taxon>
        <taxon>Pirellulaceae</taxon>
        <taxon>Novipirellula</taxon>
    </lineage>
</organism>
<proteinExistence type="predicted"/>
<feature type="region of interest" description="Disordered" evidence="1">
    <location>
        <begin position="1"/>
        <end position="38"/>
    </location>
</feature>
<feature type="compositionally biased region" description="Basic and acidic residues" evidence="1">
    <location>
        <begin position="1"/>
        <end position="10"/>
    </location>
</feature>
<name>A0A5C6DCB0_9BACT</name>
<accession>A0A5C6DCB0</accession>
<evidence type="ECO:0000313" key="3">
    <source>
        <dbReference type="Proteomes" id="UP000319143"/>
    </source>
</evidence>
<dbReference type="EMBL" id="SJPV01000010">
    <property type="protein sequence ID" value="TWU33351.1"/>
    <property type="molecule type" value="Genomic_DNA"/>
</dbReference>
<evidence type="ECO:0000313" key="2">
    <source>
        <dbReference type="EMBL" id="TWU33351.1"/>
    </source>
</evidence>
<keyword evidence="3" id="KW-1185">Reference proteome</keyword>
<feature type="compositionally biased region" description="Basic and acidic residues" evidence="1">
    <location>
        <begin position="29"/>
        <end position="38"/>
    </location>
</feature>
<protein>
    <submittedName>
        <fullName evidence="2">Uncharacterized protein</fullName>
    </submittedName>
</protein>
<gene>
    <name evidence="2" type="ORF">Poly41_51050</name>
</gene>
<comment type="caution">
    <text evidence="2">The sequence shown here is derived from an EMBL/GenBank/DDBJ whole genome shotgun (WGS) entry which is preliminary data.</text>
</comment>